<dbReference type="RefSeq" id="WP_305158991.1">
    <property type="nucleotide sequence ID" value="NZ_JAUUTP010000002.1"/>
</dbReference>
<name>A0AA90P4L7_9BACI</name>
<accession>A0AA90P4L7</accession>
<proteinExistence type="predicted"/>
<sequence length="102" mass="11549">MMISTQKLLEDSLIVQGQGNIVSDMDGEKVMLNIEKGKYYNLGELGGSIWDLMKEPITFDQLVTELLTQYDVDNEVCVDQVTDFLTQLNDEGLMKIVDNRNS</sequence>
<evidence type="ECO:0000313" key="1">
    <source>
        <dbReference type="EMBL" id="MDP1417462.1"/>
    </source>
</evidence>
<evidence type="ECO:0000313" key="2">
    <source>
        <dbReference type="Proteomes" id="UP001178277"/>
    </source>
</evidence>
<dbReference type="InterPro" id="IPR008792">
    <property type="entry name" value="PQQD"/>
</dbReference>
<protein>
    <submittedName>
        <fullName evidence="1">Lasso peptide biosynthesis PqqD family chaperone</fullName>
    </submittedName>
</protein>
<dbReference type="Gene3D" id="1.10.10.1150">
    <property type="entry name" value="Coenzyme PQQ synthesis protein D (PqqD)"/>
    <property type="match status" value="1"/>
</dbReference>
<organism evidence="1 2">
    <name type="scientific">Peribacillus simplex</name>
    <dbReference type="NCBI Taxonomy" id="1478"/>
    <lineage>
        <taxon>Bacteria</taxon>
        <taxon>Bacillati</taxon>
        <taxon>Bacillota</taxon>
        <taxon>Bacilli</taxon>
        <taxon>Bacillales</taxon>
        <taxon>Bacillaceae</taxon>
        <taxon>Peribacillus</taxon>
    </lineage>
</organism>
<dbReference type="Proteomes" id="UP001178277">
    <property type="component" value="Unassembled WGS sequence"/>
</dbReference>
<dbReference type="NCBIfam" id="NF033536">
    <property type="entry name" value="lasso_PqqD_Bac"/>
    <property type="match status" value="1"/>
</dbReference>
<gene>
    <name evidence="1" type="ORF">Q8G35_03455</name>
</gene>
<reference evidence="1" key="1">
    <citation type="submission" date="2023-07" db="EMBL/GenBank/DDBJ databases">
        <title>Murine gut Bacillus species.</title>
        <authorList>
            <person name="Gutman E."/>
            <person name="Hashuel R."/>
            <person name="Litvak Y."/>
        </authorList>
    </citation>
    <scope>NUCLEOTIDE SEQUENCE</scope>
    <source>
        <strain evidence="1">RU283</strain>
    </source>
</reference>
<comment type="caution">
    <text evidence="1">The sequence shown here is derived from an EMBL/GenBank/DDBJ whole genome shotgun (WGS) entry which is preliminary data.</text>
</comment>
<dbReference type="Pfam" id="PF05402">
    <property type="entry name" value="PqqD"/>
    <property type="match status" value="1"/>
</dbReference>
<dbReference type="InterPro" id="IPR041881">
    <property type="entry name" value="PqqD_sf"/>
</dbReference>
<dbReference type="EMBL" id="JAUUTP010000002">
    <property type="protein sequence ID" value="MDP1417462.1"/>
    <property type="molecule type" value="Genomic_DNA"/>
</dbReference>
<dbReference type="AlphaFoldDB" id="A0AA90P4L7"/>